<name>A0A934VRK3_9BACT</name>
<reference evidence="2" key="1">
    <citation type="submission" date="2021-01" db="EMBL/GenBank/DDBJ databases">
        <title>Modified the classification status of verrucomicrobia.</title>
        <authorList>
            <person name="Feng X."/>
        </authorList>
    </citation>
    <scope>NUCLEOTIDE SEQUENCE</scope>
    <source>
        <strain evidence="2">KCTC 13126</strain>
    </source>
</reference>
<dbReference type="EMBL" id="JAENIL010000020">
    <property type="protein sequence ID" value="MBK1877594.1"/>
    <property type="molecule type" value="Genomic_DNA"/>
</dbReference>
<dbReference type="InterPro" id="IPR005114">
    <property type="entry name" value="Helicase_assoc"/>
</dbReference>
<comment type="caution">
    <text evidence="2">The sequence shown here is derived from an EMBL/GenBank/DDBJ whole genome shotgun (WGS) entry which is preliminary data.</text>
</comment>
<evidence type="ECO:0000313" key="3">
    <source>
        <dbReference type="Proteomes" id="UP000617628"/>
    </source>
</evidence>
<accession>A0A934VRK3</accession>
<dbReference type="Pfam" id="PF03457">
    <property type="entry name" value="HA"/>
    <property type="match status" value="1"/>
</dbReference>
<dbReference type="Gene3D" id="6.10.140.530">
    <property type="match status" value="1"/>
</dbReference>
<sequence length="104" mass="12420">MPVMQERIPLLDEIGFEWEIKPSTRSWDEMFEALRTFKEEHGHCNVPQNWKEDKQLGKWVNHRRGDYKLGKLTDDMIHKLESIGFVWNTRPNYKRGPSKHPSVS</sequence>
<dbReference type="PANTHER" id="PTHR33418:SF1">
    <property type="entry name" value="HELICASE-ASSOCIATED DOMAIN-CONTAINING PROTEIN"/>
    <property type="match status" value="1"/>
</dbReference>
<gene>
    <name evidence="2" type="ORF">JIN87_12020</name>
</gene>
<dbReference type="AlphaFoldDB" id="A0A934VRK3"/>
<protein>
    <submittedName>
        <fullName evidence="2">Helicase associated domain-containing protein</fullName>
    </submittedName>
</protein>
<evidence type="ECO:0000259" key="1">
    <source>
        <dbReference type="Pfam" id="PF03457"/>
    </source>
</evidence>
<dbReference type="PANTHER" id="PTHR33418">
    <property type="entry name" value="HELICASE-ASSOCIATED"/>
    <property type="match status" value="1"/>
</dbReference>
<dbReference type="Proteomes" id="UP000617628">
    <property type="component" value="Unassembled WGS sequence"/>
</dbReference>
<keyword evidence="3" id="KW-1185">Reference proteome</keyword>
<feature type="domain" description="Helicase-associated" evidence="1">
    <location>
        <begin position="25"/>
        <end position="85"/>
    </location>
</feature>
<organism evidence="2 3">
    <name type="scientific">Pelagicoccus mobilis</name>
    <dbReference type="NCBI Taxonomy" id="415221"/>
    <lineage>
        <taxon>Bacteria</taxon>
        <taxon>Pseudomonadati</taxon>
        <taxon>Verrucomicrobiota</taxon>
        <taxon>Opitutia</taxon>
        <taxon>Puniceicoccales</taxon>
        <taxon>Pelagicoccaceae</taxon>
        <taxon>Pelagicoccus</taxon>
    </lineage>
</organism>
<proteinExistence type="predicted"/>
<evidence type="ECO:0000313" key="2">
    <source>
        <dbReference type="EMBL" id="MBK1877594.1"/>
    </source>
</evidence>